<proteinExistence type="predicted"/>
<name>A0ACC8EQ48_9PEZI</name>
<organism evidence="1 2">
    <name type="scientific">Cenococcum geophilum 1.58</name>
    <dbReference type="NCBI Taxonomy" id="794803"/>
    <lineage>
        <taxon>Eukaryota</taxon>
        <taxon>Fungi</taxon>
        <taxon>Dikarya</taxon>
        <taxon>Ascomycota</taxon>
        <taxon>Pezizomycotina</taxon>
        <taxon>Dothideomycetes</taxon>
        <taxon>Pleosporomycetidae</taxon>
        <taxon>Gloniales</taxon>
        <taxon>Gloniaceae</taxon>
        <taxon>Cenococcum</taxon>
    </lineage>
</organism>
<dbReference type="Proteomes" id="UP000250078">
    <property type="component" value="Unassembled WGS sequence"/>
</dbReference>
<protein>
    <submittedName>
        <fullName evidence="1">Uncharacterized protein</fullName>
    </submittedName>
</protein>
<accession>A0ACC8EQ48</accession>
<evidence type="ECO:0000313" key="1">
    <source>
        <dbReference type="EMBL" id="OCK88276.1"/>
    </source>
</evidence>
<evidence type="ECO:0000313" key="2">
    <source>
        <dbReference type="Proteomes" id="UP000250078"/>
    </source>
</evidence>
<feature type="non-terminal residue" evidence="1">
    <location>
        <position position="1"/>
    </location>
</feature>
<gene>
    <name evidence="1" type="ORF">K441DRAFT_589433</name>
</gene>
<dbReference type="EMBL" id="KV748245">
    <property type="protein sequence ID" value="OCK88276.1"/>
    <property type="molecule type" value="Genomic_DNA"/>
</dbReference>
<keyword evidence="2" id="KW-1185">Reference proteome</keyword>
<sequence length="55" mass="6583">SGYKVLNDFLEELFNTKKPVIVKLDKPHLYILQCNLNYFYLLLFIKLVSLECFKL</sequence>
<reference evidence="1 2" key="1">
    <citation type="journal article" date="2016" name="Nat. Commun.">
        <title>Ectomycorrhizal ecology is imprinted in the genome of the dominant symbiotic fungus Cenococcum geophilum.</title>
        <authorList>
            <consortium name="DOE Joint Genome Institute"/>
            <person name="Peter M."/>
            <person name="Kohler A."/>
            <person name="Ohm R.A."/>
            <person name="Kuo A."/>
            <person name="Krutzmann J."/>
            <person name="Morin E."/>
            <person name="Arend M."/>
            <person name="Barry K.W."/>
            <person name="Binder M."/>
            <person name="Choi C."/>
            <person name="Clum A."/>
            <person name="Copeland A."/>
            <person name="Grisel N."/>
            <person name="Haridas S."/>
            <person name="Kipfer T."/>
            <person name="LaButti K."/>
            <person name="Lindquist E."/>
            <person name="Lipzen A."/>
            <person name="Maire R."/>
            <person name="Meier B."/>
            <person name="Mihaltcheva S."/>
            <person name="Molinier V."/>
            <person name="Murat C."/>
            <person name="Poggeler S."/>
            <person name="Quandt C.A."/>
            <person name="Sperisen C."/>
            <person name="Tritt A."/>
            <person name="Tisserant E."/>
            <person name="Crous P.W."/>
            <person name="Henrissat B."/>
            <person name="Nehls U."/>
            <person name="Egli S."/>
            <person name="Spatafora J.W."/>
            <person name="Grigoriev I.V."/>
            <person name="Martin F.M."/>
        </authorList>
    </citation>
    <scope>NUCLEOTIDE SEQUENCE [LARGE SCALE GENOMIC DNA]</scope>
    <source>
        <strain evidence="1 2">1.58</strain>
    </source>
</reference>